<keyword evidence="2" id="KW-1185">Reference proteome</keyword>
<protein>
    <submittedName>
        <fullName evidence="1">Uncharacterized protein</fullName>
    </submittedName>
</protein>
<reference evidence="1 2" key="1">
    <citation type="submission" date="2016-10" db="EMBL/GenBank/DDBJ databases">
        <authorList>
            <person name="Varghese N."/>
            <person name="Submissions S."/>
        </authorList>
    </citation>
    <scope>NUCLEOTIDE SEQUENCE [LARGE SCALE GENOMIC DNA]</scope>
    <source>
        <strain evidence="1 2">DSM 14939</strain>
    </source>
</reference>
<evidence type="ECO:0000313" key="2">
    <source>
        <dbReference type="Proteomes" id="UP000183042"/>
    </source>
</evidence>
<gene>
    <name evidence="1" type="ORF">SAMN05216596_101813</name>
</gene>
<dbReference type="GeneID" id="65074064"/>
<accession>A0A1H0KNK0</accession>
<evidence type="ECO:0000313" key="1">
    <source>
        <dbReference type="EMBL" id="SDO57341.1"/>
    </source>
</evidence>
<dbReference type="Proteomes" id="UP000183042">
    <property type="component" value="Unassembled WGS sequence"/>
</dbReference>
<dbReference type="RefSeq" id="WP_010429160.1">
    <property type="nucleotide sequence ID" value="NZ_CP053030.1"/>
</dbReference>
<dbReference type="EMBL" id="FNJH01000001">
    <property type="protein sequence ID" value="SDO57341.1"/>
    <property type="molecule type" value="Genomic_DNA"/>
</dbReference>
<name>A0A1H0KNK0_9PSED</name>
<comment type="caution">
    <text evidence="1">The sequence shown here is derived from an EMBL/GenBank/DDBJ whole genome shotgun (WGS) entry which is preliminary data.</text>
</comment>
<proteinExistence type="predicted"/>
<sequence>MIATFKHGSTIAARYKKLGGTGLLSKESCIGTQTSSTPAPQHAATGGVQQDKFELITARALDAVIHLINMVNGAR</sequence>
<organism evidence="1 2">
    <name type="scientific">Pseudomonas congelans</name>
    <dbReference type="NCBI Taxonomy" id="200452"/>
    <lineage>
        <taxon>Bacteria</taxon>
        <taxon>Pseudomonadati</taxon>
        <taxon>Pseudomonadota</taxon>
        <taxon>Gammaproteobacteria</taxon>
        <taxon>Pseudomonadales</taxon>
        <taxon>Pseudomonadaceae</taxon>
        <taxon>Pseudomonas</taxon>
    </lineage>
</organism>